<dbReference type="InterPro" id="IPR003578">
    <property type="entry name" value="Small_GTPase_Rho"/>
</dbReference>
<protein>
    <submittedName>
        <fullName evidence="3">Uncharacterized protein</fullName>
    </submittedName>
</protein>
<dbReference type="AlphaFoldDB" id="A0A8S2X7X6"/>
<keyword evidence="2" id="KW-0342">GTP-binding</keyword>
<dbReference type="PROSITE" id="PS51421">
    <property type="entry name" value="RAS"/>
    <property type="match status" value="1"/>
</dbReference>
<dbReference type="InterPro" id="IPR027417">
    <property type="entry name" value="P-loop_NTPase"/>
</dbReference>
<dbReference type="GO" id="GO:0003924">
    <property type="term" value="F:GTPase activity"/>
    <property type="evidence" value="ECO:0007669"/>
    <property type="project" value="InterPro"/>
</dbReference>
<proteinExistence type="predicted"/>
<dbReference type="SMART" id="SM00175">
    <property type="entry name" value="RAB"/>
    <property type="match status" value="1"/>
</dbReference>
<name>A0A8S2X7X6_9BILA</name>
<organism evidence="3 4">
    <name type="scientific">Didymodactylos carnosus</name>
    <dbReference type="NCBI Taxonomy" id="1234261"/>
    <lineage>
        <taxon>Eukaryota</taxon>
        <taxon>Metazoa</taxon>
        <taxon>Spiralia</taxon>
        <taxon>Gnathifera</taxon>
        <taxon>Rotifera</taxon>
        <taxon>Eurotatoria</taxon>
        <taxon>Bdelloidea</taxon>
        <taxon>Philodinida</taxon>
        <taxon>Philodinidae</taxon>
        <taxon>Didymodactylos</taxon>
    </lineage>
</organism>
<sequence>MAAATTGDVIRKRMMLVGDADCGNLTISCFSLFSRASLYLEVELTLVNTQGLDDYDRFLDEQYQDADIILLCFSVVNLVSLQNVVAKWYAQWQYALKHHPRTINFIVLVGLESDLRQDGDARKKQQPISPEEGRKIAERIKASGYIECSAKTKENVEKVFEMATRISLEEEPRRRAETI</sequence>
<dbReference type="PROSITE" id="PS51419">
    <property type="entry name" value="RAB"/>
    <property type="match status" value="1"/>
</dbReference>
<dbReference type="PANTHER" id="PTHR24072">
    <property type="entry name" value="RHO FAMILY GTPASE"/>
    <property type="match status" value="1"/>
</dbReference>
<dbReference type="InterPro" id="IPR001806">
    <property type="entry name" value="Small_GTPase"/>
</dbReference>
<dbReference type="SMART" id="SM00174">
    <property type="entry name" value="RHO"/>
    <property type="match status" value="1"/>
</dbReference>
<dbReference type="SUPFAM" id="SSF52540">
    <property type="entry name" value="P-loop containing nucleoside triphosphate hydrolases"/>
    <property type="match status" value="1"/>
</dbReference>
<accession>A0A8S2X7X6</accession>
<dbReference type="Pfam" id="PF00071">
    <property type="entry name" value="Ras"/>
    <property type="match status" value="1"/>
</dbReference>
<dbReference type="OrthoDB" id="25896at2759"/>
<keyword evidence="1" id="KW-0547">Nucleotide-binding</keyword>
<dbReference type="PROSITE" id="PS51420">
    <property type="entry name" value="RHO"/>
    <property type="match status" value="1"/>
</dbReference>
<dbReference type="Proteomes" id="UP000681722">
    <property type="component" value="Unassembled WGS sequence"/>
</dbReference>
<gene>
    <name evidence="3" type="ORF">SRO942_LOCUS43849</name>
</gene>
<dbReference type="GO" id="GO:0005525">
    <property type="term" value="F:GTP binding"/>
    <property type="evidence" value="ECO:0007669"/>
    <property type="project" value="UniProtKB-KW"/>
</dbReference>
<reference evidence="3" key="1">
    <citation type="submission" date="2021-02" db="EMBL/GenBank/DDBJ databases">
        <authorList>
            <person name="Nowell W R."/>
        </authorList>
    </citation>
    <scope>NUCLEOTIDE SEQUENCE</scope>
</reference>
<dbReference type="Gene3D" id="3.40.50.300">
    <property type="entry name" value="P-loop containing nucleotide triphosphate hydrolases"/>
    <property type="match status" value="1"/>
</dbReference>
<evidence type="ECO:0000313" key="4">
    <source>
        <dbReference type="Proteomes" id="UP000681722"/>
    </source>
</evidence>
<evidence type="ECO:0000256" key="2">
    <source>
        <dbReference type="ARBA" id="ARBA00023134"/>
    </source>
</evidence>
<evidence type="ECO:0000256" key="1">
    <source>
        <dbReference type="ARBA" id="ARBA00022741"/>
    </source>
</evidence>
<dbReference type="GO" id="GO:0007264">
    <property type="term" value="P:small GTPase-mediated signal transduction"/>
    <property type="evidence" value="ECO:0007669"/>
    <property type="project" value="InterPro"/>
</dbReference>
<dbReference type="EMBL" id="CAJOBC010102680">
    <property type="protein sequence ID" value="CAF4481329.1"/>
    <property type="molecule type" value="Genomic_DNA"/>
</dbReference>
<dbReference type="PRINTS" id="PR00449">
    <property type="entry name" value="RASTRNSFRMNG"/>
</dbReference>
<comment type="caution">
    <text evidence="3">The sequence shown here is derived from an EMBL/GenBank/DDBJ whole genome shotgun (WGS) entry which is preliminary data.</text>
</comment>
<evidence type="ECO:0000313" key="3">
    <source>
        <dbReference type="EMBL" id="CAF4481329.1"/>
    </source>
</evidence>